<dbReference type="SUPFAM" id="SSF51445">
    <property type="entry name" value="(Trans)glycosidases"/>
    <property type="match status" value="1"/>
</dbReference>
<dbReference type="OrthoDB" id="65569at2759"/>
<evidence type="ECO:0000256" key="1">
    <source>
        <dbReference type="ARBA" id="ARBA00010838"/>
    </source>
</evidence>
<proteinExistence type="inferred from homology"/>
<protein>
    <submittedName>
        <fullName evidence="5">Glycoside hydrolase, family 1</fullName>
    </submittedName>
</protein>
<evidence type="ECO:0000313" key="5">
    <source>
        <dbReference type="EMBL" id="KAH6869063.1"/>
    </source>
</evidence>
<feature type="non-terminal residue" evidence="5">
    <location>
        <position position="1"/>
    </location>
</feature>
<keyword evidence="2 5" id="KW-0378">Hydrolase</keyword>
<dbReference type="PRINTS" id="PR00131">
    <property type="entry name" value="GLHYDRLASE1"/>
</dbReference>
<evidence type="ECO:0000313" key="6">
    <source>
        <dbReference type="Proteomes" id="UP000777438"/>
    </source>
</evidence>
<feature type="non-terminal residue" evidence="5">
    <location>
        <position position="454"/>
    </location>
</feature>
<dbReference type="GO" id="GO:0005975">
    <property type="term" value="P:carbohydrate metabolic process"/>
    <property type="evidence" value="ECO:0007669"/>
    <property type="project" value="InterPro"/>
</dbReference>
<dbReference type="AlphaFoldDB" id="A0A9P9AJH3"/>
<evidence type="ECO:0000256" key="2">
    <source>
        <dbReference type="ARBA" id="ARBA00022801"/>
    </source>
</evidence>
<gene>
    <name evidence="5" type="ORF">B0T10DRAFT_595931</name>
</gene>
<dbReference type="Proteomes" id="UP000777438">
    <property type="component" value="Unassembled WGS sequence"/>
</dbReference>
<comment type="similarity">
    <text evidence="1 4">Belongs to the glycosyl hydrolase 1 family.</text>
</comment>
<name>A0A9P9AJH3_9HYPO</name>
<dbReference type="PANTHER" id="PTHR10353:SF36">
    <property type="entry name" value="LP05116P"/>
    <property type="match status" value="1"/>
</dbReference>
<dbReference type="PANTHER" id="PTHR10353">
    <property type="entry name" value="GLYCOSYL HYDROLASE"/>
    <property type="match status" value="1"/>
</dbReference>
<evidence type="ECO:0000256" key="4">
    <source>
        <dbReference type="RuleBase" id="RU003690"/>
    </source>
</evidence>
<dbReference type="Gene3D" id="3.20.20.80">
    <property type="entry name" value="Glycosidases"/>
    <property type="match status" value="1"/>
</dbReference>
<dbReference type="InterPro" id="IPR017853">
    <property type="entry name" value="GH"/>
</dbReference>
<dbReference type="Pfam" id="PF00232">
    <property type="entry name" value="Glyco_hydro_1"/>
    <property type="match status" value="1"/>
</dbReference>
<dbReference type="InterPro" id="IPR001360">
    <property type="entry name" value="Glyco_hydro_1"/>
</dbReference>
<dbReference type="GO" id="GO:0008422">
    <property type="term" value="F:beta-glucosidase activity"/>
    <property type="evidence" value="ECO:0007669"/>
    <property type="project" value="TreeGrafter"/>
</dbReference>
<keyword evidence="3" id="KW-0326">Glycosidase</keyword>
<accession>A0A9P9AJH3</accession>
<dbReference type="EMBL" id="JAGPYM010000081">
    <property type="protein sequence ID" value="KAH6869063.1"/>
    <property type="molecule type" value="Genomic_DNA"/>
</dbReference>
<organism evidence="5 6">
    <name type="scientific">Thelonectria olida</name>
    <dbReference type="NCBI Taxonomy" id="1576542"/>
    <lineage>
        <taxon>Eukaryota</taxon>
        <taxon>Fungi</taxon>
        <taxon>Dikarya</taxon>
        <taxon>Ascomycota</taxon>
        <taxon>Pezizomycotina</taxon>
        <taxon>Sordariomycetes</taxon>
        <taxon>Hypocreomycetidae</taxon>
        <taxon>Hypocreales</taxon>
        <taxon>Nectriaceae</taxon>
        <taxon>Thelonectria</taxon>
    </lineage>
</organism>
<evidence type="ECO:0000256" key="3">
    <source>
        <dbReference type="ARBA" id="ARBA00023295"/>
    </source>
</evidence>
<keyword evidence="6" id="KW-1185">Reference proteome</keyword>
<sequence>LPKDFLHGYASSAYQIEGGTSKGGRGPCNWDRMLSDYPDKGDDACRSYYLWEEDVKLLKQYGCSSYRFSISWSRIKPLGGKPDQVNEEGVEYYNKLINALIAANIEPTVTLHHYDTPLELENRYCGFSAQDPRHLIEDFVSYAEICFERFGDRVKRWLTINEPWIFTSLAYEGLVERCTTADFFRQVSLSLAVGHNTLLVHGYVVRLYRNKFQETQGGQIGIALNYDWVEPIDDSLEAKTAAEISESRSLGWFALPIFKGTQTGAWDHYGDLFPRLTKEELDLLKGSADFFAINHYGTMYATGKLHDPNTATTFRDLDDVEKTHYRNGKPIGRLDAVPWGFKNLLIHCWNTYAKDLNMPVIVYENGYPVEHESKMVLADIINDTHRQEFFHLYIRAMCDAIKYHGVSMMGYHAWSLLDNLEWDNGYKPRFGVTYVDRDNGYKRIPKNSAKTLSK</sequence>
<reference evidence="5 6" key="1">
    <citation type="journal article" date="2021" name="Nat. Commun.">
        <title>Genetic determinants of endophytism in the Arabidopsis root mycobiome.</title>
        <authorList>
            <person name="Mesny F."/>
            <person name="Miyauchi S."/>
            <person name="Thiergart T."/>
            <person name="Pickel B."/>
            <person name="Atanasova L."/>
            <person name="Karlsson M."/>
            <person name="Huettel B."/>
            <person name="Barry K.W."/>
            <person name="Haridas S."/>
            <person name="Chen C."/>
            <person name="Bauer D."/>
            <person name="Andreopoulos W."/>
            <person name="Pangilinan J."/>
            <person name="LaButti K."/>
            <person name="Riley R."/>
            <person name="Lipzen A."/>
            <person name="Clum A."/>
            <person name="Drula E."/>
            <person name="Henrissat B."/>
            <person name="Kohler A."/>
            <person name="Grigoriev I.V."/>
            <person name="Martin F.M."/>
            <person name="Hacquard S."/>
        </authorList>
    </citation>
    <scope>NUCLEOTIDE SEQUENCE [LARGE SCALE GENOMIC DNA]</scope>
    <source>
        <strain evidence="5 6">MPI-CAGE-CH-0241</strain>
    </source>
</reference>
<comment type="caution">
    <text evidence="5">The sequence shown here is derived from an EMBL/GenBank/DDBJ whole genome shotgun (WGS) entry which is preliminary data.</text>
</comment>